<dbReference type="KEGG" id="sri:SELR_02980"/>
<keyword evidence="1" id="KW-0175">Coiled coil</keyword>
<feature type="coiled-coil region" evidence="1">
    <location>
        <begin position="149"/>
        <end position="193"/>
    </location>
</feature>
<dbReference type="HOGENOM" id="CLU_882481_0_0_9"/>
<feature type="region of interest" description="Disordered" evidence="2">
    <location>
        <begin position="90"/>
        <end position="120"/>
    </location>
</feature>
<feature type="transmembrane region" description="Helical" evidence="3">
    <location>
        <begin position="51"/>
        <end position="67"/>
    </location>
</feature>
<accession>I0GML9</accession>
<name>I0GML9_SELRL</name>
<feature type="compositionally biased region" description="Basic and acidic residues" evidence="2">
    <location>
        <begin position="101"/>
        <end position="115"/>
    </location>
</feature>
<sequence>MSTLSLLLFLLFFPLLIAFIILWWKKRKARINAGDNYENNPQYIKISKTKRLVGILCIGSIILSFAIKPELTPEEKARYAAEQQIKAEQEAKQKAQQQAEQEAKEQAAKEQKMAERITNLPEDERNVFNAKFQEYQKNEPEPIAKEKALKDVDSFIKEKEDNVKKAKEEAALAEKKQVEEEKKRKELTSLEKAGKIRYNELGNGMVDVIITERATFKHDTNGIDNIVNYAVQDEHERNIISTSRQCMKLVQTVKDAGINVNNFTINLTGDTIDSAGYKSTGNVVICEIAGNKGFKRDDPYSFYNNTDRYWMINGL</sequence>
<organism evidence="4 5">
    <name type="scientific">Selenomonas ruminantium subsp. lactilytica (strain NBRC 103574 / TAM6421)</name>
    <dbReference type="NCBI Taxonomy" id="927704"/>
    <lineage>
        <taxon>Bacteria</taxon>
        <taxon>Bacillati</taxon>
        <taxon>Bacillota</taxon>
        <taxon>Negativicutes</taxon>
        <taxon>Selenomonadales</taxon>
        <taxon>Selenomonadaceae</taxon>
        <taxon>Selenomonas</taxon>
    </lineage>
</organism>
<protein>
    <submittedName>
        <fullName evidence="4">Uncharacterized protein</fullName>
    </submittedName>
</protein>
<evidence type="ECO:0000313" key="4">
    <source>
        <dbReference type="EMBL" id="BAL82006.1"/>
    </source>
</evidence>
<dbReference type="AlphaFoldDB" id="I0GML9"/>
<evidence type="ECO:0000256" key="2">
    <source>
        <dbReference type="SAM" id="MobiDB-lite"/>
    </source>
</evidence>
<gene>
    <name evidence="4" type="ordered locus">SELR_02980</name>
</gene>
<dbReference type="PATRIC" id="fig|927704.6.peg.307"/>
<reference evidence="4 5" key="1">
    <citation type="submission" date="2011-10" db="EMBL/GenBank/DDBJ databases">
        <title>Whole genome sequence of Selenomonas ruminantium subsp. lactilytica TAM6421.</title>
        <authorList>
            <person name="Oguchi A."/>
            <person name="Ankai A."/>
            <person name="Kaneko J."/>
            <person name="Yamada-Narita S."/>
            <person name="Fukui S."/>
            <person name="Takahashi M."/>
            <person name="Onodera T."/>
            <person name="Kojima S."/>
            <person name="Fushimi T."/>
            <person name="Abe N."/>
            <person name="Kamio Y."/>
            <person name="Yamazaki S."/>
            <person name="Fujita N."/>
        </authorList>
    </citation>
    <scope>NUCLEOTIDE SEQUENCE [LARGE SCALE GENOMIC DNA]</scope>
    <source>
        <strain evidence="5">NBRC 103574 / TAM6421</strain>
    </source>
</reference>
<dbReference type="EMBL" id="AP012292">
    <property type="protein sequence ID" value="BAL82006.1"/>
    <property type="molecule type" value="Genomic_DNA"/>
</dbReference>
<evidence type="ECO:0000313" key="5">
    <source>
        <dbReference type="Proteomes" id="UP000007887"/>
    </source>
</evidence>
<dbReference type="Proteomes" id="UP000007887">
    <property type="component" value="Chromosome"/>
</dbReference>
<keyword evidence="3" id="KW-0472">Membrane</keyword>
<feature type="transmembrane region" description="Helical" evidence="3">
    <location>
        <begin position="6"/>
        <end position="24"/>
    </location>
</feature>
<evidence type="ECO:0000256" key="3">
    <source>
        <dbReference type="SAM" id="Phobius"/>
    </source>
</evidence>
<dbReference type="RefSeq" id="WP_014423451.1">
    <property type="nucleotide sequence ID" value="NC_017068.1"/>
</dbReference>
<keyword evidence="3" id="KW-1133">Transmembrane helix</keyword>
<evidence type="ECO:0000256" key="1">
    <source>
        <dbReference type="SAM" id="Coils"/>
    </source>
</evidence>
<proteinExistence type="predicted"/>
<dbReference type="OrthoDB" id="9952673at2"/>
<keyword evidence="3" id="KW-0812">Transmembrane</keyword>